<dbReference type="PANTHER" id="PTHR36764:SF1">
    <property type="entry name" value="TRNA (ILE)-LYSIDINE SYNTHASE"/>
    <property type="match status" value="1"/>
</dbReference>
<name>A0AAV5JPY1_9ROSI</name>
<sequence>MKVPHSARASMVVTGSPSRFAAGLHQSIRIIKEIFQLYPLSGTNYIASSPSPAPSGGTSAFKDAHQQSHRIRTWKSSISLHMIPGTLIHSK</sequence>
<organism evidence="1 2">
    <name type="scientific">Rubroshorea leprosula</name>
    <dbReference type="NCBI Taxonomy" id="152421"/>
    <lineage>
        <taxon>Eukaryota</taxon>
        <taxon>Viridiplantae</taxon>
        <taxon>Streptophyta</taxon>
        <taxon>Embryophyta</taxon>
        <taxon>Tracheophyta</taxon>
        <taxon>Spermatophyta</taxon>
        <taxon>Magnoliopsida</taxon>
        <taxon>eudicotyledons</taxon>
        <taxon>Gunneridae</taxon>
        <taxon>Pentapetalae</taxon>
        <taxon>rosids</taxon>
        <taxon>malvids</taxon>
        <taxon>Malvales</taxon>
        <taxon>Dipterocarpaceae</taxon>
        <taxon>Rubroshorea</taxon>
    </lineage>
</organism>
<keyword evidence="2" id="KW-1185">Reference proteome</keyword>
<evidence type="ECO:0000313" key="2">
    <source>
        <dbReference type="Proteomes" id="UP001054252"/>
    </source>
</evidence>
<comment type="caution">
    <text evidence="1">The sequence shown here is derived from an EMBL/GenBank/DDBJ whole genome shotgun (WGS) entry which is preliminary data.</text>
</comment>
<proteinExistence type="predicted"/>
<dbReference type="AlphaFoldDB" id="A0AAV5JPY1"/>
<dbReference type="PANTHER" id="PTHR36764">
    <property type="entry name" value="TRNA (ILE)-LYSIDINE SYNTHASE"/>
    <property type="match status" value="1"/>
</dbReference>
<dbReference type="EMBL" id="BPVZ01000040">
    <property type="protein sequence ID" value="GKV14165.1"/>
    <property type="molecule type" value="Genomic_DNA"/>
</dbReference>
<accession>A0AAV5JPY1</accession>
<reference evidence="1 2" key="1">
    <citation type="journal article" date="2021" name="Commun. Biol.">
        <title>The genome of Shorea leprosula (Dipterocarpaceae) highlights the ecological relevance of drought in aseasonal tropical rainforests.</title>
        <authorList>
            <person name="Ng K.K.S."/>
            <person name="Kobayashi M.J."/>
            <person name="Fawcett J.A."/>
            <person name="Hatakeyama M."/>
            <person name="Paape T."/>
            <person name="Ng C.H."/>
            <person name="Ang C.C."/>
            <person name="Tnah L.H."/>
            <person name="Lee C.T."/>
            <person name="Nishiyama T."/>
            <person name="Sese J."/>
            <person name="O'Brien M.J."/>
            <person name="Copetti D."/>
            <person name="Mohd Noor M.I."/>
            <person name="Ong R.C."/>
            <person name="Putra M."/>
            <person name="Sireger I.Z."/>
            <person name="Indrioko S."/>
            <person name="Kosugi Y."/>
            <person name="Izuno A."/>
            <person name="Isagi Y."/>
            <person name="Lee S.L."/>
            <person name="Shimizu K.K."/>
        </authorList>
    </citation>
    <scope>NUCLEOTIDE SEQUENCE [LARGE SCALE GENOMIC DNA]</scope>
    <source>
        <strain evidence="1">214</strain>
    </source>
</reference>
<protein>
    <submittedName>
        <fullName evidence="1">Uncharacterized protein</fullName>
    </submittedName>
</protein>
<dbReference type="Proteomes" id="UP001054252">
    <property type="component" value="Unassembled WGS sequence"/>
</dbReference>
<gene>
    <name evidence="1" type="ORF">SLEP1_g25076</name>
</gene>
<dbReference type="GO" id="GO:0009507">
    <property type="term" value="C:chloroplast"/>
    <property type="evidence" value="ECO:0007669"/>
    <property type="project" value="TreeGrafter"/>
</dbReference>
<evidence type="ECO:0000313" key="1">
    <source>
        <dbReference type="EMBL" id="GKV14165.1"/>
    </source>
</evidence>